<protein>
    <submittedName>
        <fullName evidence="2">Jg27251 protein</fullName>
    </submittedName>
</protein>
<evidence type="ECO:0000313" key="2">
    <source>
        <dbReference type="EMBL" id="CAH2240855.1"/>
    </source>
</evidence>
<gene>
    <name evidence="2" type="primary">jg27251</name>
    <name evidence="2" type="ORF">PAEG_LOCUS17340</name>
</gene>
<sequence length="84" mass="9278">MFGGTSLPSAPRRNRRRRPRAGGAARRRPSEPRAQGQFAVQDYENPAKTSRVFYGYETPLGIWNVTPARRGEMEGDAALTAESA</sequence>
<reference evidence="2" key="1">
    <citation type="submission" date="2022-03" db="EMBL/GenBank/DDBJ databases">
        <authorList>
            <person name="Lindestad O."/>
        </authorList>
    </citation>
    <scope>NUCLEOTIDE SEQUENCE</scope>
</reference>
<dbReference type="EMBL" id="CAKXAJ010025555">
    <property type="protein sequence ID" value="CAH2240855.1"/>
    <property type="molecule type" value="Genomic_DNA"/>
</dbReference>
<comment type="caution">
    <text evidence="2">The sequence shown here is derived from an EMBL/GenBank/DDBJ whole genome shotgun (WGS) entry which is preliminary data.</text>
</comment>
<proteinExistence type="predicted"/>
<evidence type="ECO:0000256" key="1">
    <source>
        <dbReference type="SAM" id="MobiDB-lite"/>
    </source>
</evidence>
<accession>A0A8S4RSM8</accession>
<evidence type="ECO:0000313" key="3">
    <source>
        <dbReference type="Proteomes" id="UP000838756"/>
    </source>
</evidence>
<dbReference type="Proteomes" id="UP000838756">
    <property type="component" value="Unassembled WGS sequence"/>
</dbReference>
<dbReference type="AlphaFoldDB" id="A0A8S4RSM8"/>
<name>A0A8S4RSM8_9NEOP</name>
<organism evidence="2 3">
    <name type="scientific">Pararge aegeria aegeria</name>
    <dbReference type="NCBI Taxonomy" id="348720"/>
    <lineage>
        <taxon>Eukaryota</taxon>
        <taxon>Metazoa</taxon>
        <taxon>Ecdysozoa</taxon>
        <taxon>Arthropoda</taxon>
        <taxon>Hexapoda</taxon>
        <taxon>Insecta</taxon>
        <taxon>Pterygota</taxon>
        <taxon>Neoptera</taxon>
        <taxon>Endopterygota</taxon>
        <taxon>Lepidoptera</taxon>
        <taxon>Glossata</taxon>
        <taxon>Ditrysia</taxon>
        <taxon>Papilionoidea</taxon>
        <taxon>Nymphalidae</taxon>
        <taxon>Satyrinae</taxon>
        <taxon>Satyrini</taxon>
        <taxon>Parargina</taxon>
        <taxon>Pararge</taxon>
    </lineage>
</organism>
<keyword evidence="3" id="KW-1185">Reference proteome</keyword>
<feature type="region of interest" description="Disordered" evidence="1">
    <location>
        <begin position="1"/>
        <end position="36"/>
    </location>
</feature>